<dbReference type="GO" id="GO:0006355">
    <property type="term" value="P:regulation of DNA-templated transcription"/>
    <property type="evidence" value="ECO:0007669"/>
    <property type="project" value="InterPro"/>
</dbReference>
<sequence>MHFSEIVKRAVDRNLLSHVGRDPVAAMQASLNAAVRGDSALLVRSKPGYFSCAPAPRRRPRPNRRRPRPLRRPLHRPLRRPSSCPSRRRRLPRRSRTMSKLCSQKLKRIRC</sequence>
<organism evidence="4 5">
    <name type="scientific">Nannocystis pusilla</name>
    <dbReference type="NCBI Taxonomy" id="889268"/>
    <lineage>
        <taxon>Bacteria</taxon>
        <taxon>Pseudomonadati</taxon>
        <taxon>Myxococcota</taxon>
        <taxon>Polyangia</taxon>
        <taxon>Nannocystales</taxon>
        <taxon>Nannocystaceae</taxon>
        <taxon>Nannocystis</taxon>
    </lineage>
</organism>
<protein>
    <submittedName>
        <fullName evidence="4">HTH domain-containing protein</fullName>
    </submittedName>
</protein>
<evidence type="ECO:0000259" key="3">
    <source>
        <dbReference type="PROSITE" id="PS51913"/>
    </source>
</evidence>
<feature type="domain" description="HTH HARE-type" evidence="3">
    <location>
        <begin position="1"/>
        <end position="55"/>
    </location>
</feature>
<evidence type="ECO:0000256" key="2">
    <source>
        <dbReference type="SAM" id="MobiDB-lite"/>
    </source>
</evidence>
<dbReference type="PROSITE" id="PS51913">
    <property type="entry name" value="HTH_HARE"/>
    <property type="match status" value="1"/>
</dbReference>
<proteinExistence type="predicted"/>
<comment type="caution">
    <text evidence="4">The sequence shown here is derived from an EMBL/GenBank/DDBJ whole genome shotgun (WGS) entry which is preliminary data.</text>
</comment>
<feature type="region of interest" description="Disordered" evidence="2">
    <location>
        <begin position="52"/>
        <end position="105"/>
    </location>
</feature>
<evidence type="ECO:0000313" key="4">
    <source>
        <dbReference type="EMBL" id="MCY1006096.1"/>
    </source>
</evidence>
<name>A0A9X3ET75_9BACT</name>
<dbReference type="EMBL" id="JAPNKE010000002">
    <property type="protein sequence ID" value="MCY1006096.1"/>
    <property type="molecule type" value="Genomic_DNA"/>
</dbReference>
<feature type="compositionally biased region" description="Basic residues" evidence="2">
    <location>
        <begin position="86"/>
        <end position="97"/>
    </location>
</feature>
<dbReference type="Proteomes" id="UP001150924">
    <property type="component" value="Unassembled WGS sequence"/>
</dbReference>
<evidence type="ECO:0000256" key="1">
    <source>
        <dbReference type="ARBA" id="ARBA00023163"/>
    </source>
</evidence>
<keyword evidence="5" id="KW-1185">Reference proteome</keyword>
<keyword evidence="1" id="KW-0804">Transcription</keyword>
<accession>A0A9X3ET75</accession>
<evidence type="ECO:0000313" key="5">
    <source>
        <dbReference type="Proteomes" id="UP001150924"/>
    </source>
</evidence>
<dbReference type="RefSeq" id="WP_267778508.1">
    <property type="nucleotide sequence ID" value="NZ_JAPNKE010000002.1"/>
</dbReference>
<gene>
    <name evidence="4" type="ORF">OV079_11085</name>
</gene>
<dbReference type="AlphaFoldDB" id="A0A9X3ET75"/>
<dbReference type="InterPro" id="IPR007759">
    <property type="entry name" value="Asxl_HARE-HTH"/>
</dbReference>
<feature type="compositionally biased region" description="Basic residues" evidence="2">
    <location>
        <begin position="56"/>
        <end position="79"/>
    </location>
</feature>
<reference evidence="4" key="1">
    <citation type="submission" date="2022-11" db="EMBL/GenBank/DDBJ databases">
        <title>Minimal conservation of predation-associated metabolite biosynthetic gene clusters underscores biosynthetic potential of Myxococcota including descriptions for ten novel species: Archangium lansinium sp. nov., Myxococcus landrumus sp. nov., Nannocystis bai.</title>
        <authorList>
            <person name="Ahearne A."/>
            <person name="Stevens C."/>
            <person name="Phillips K."/>
        </authorList>
    </citation>
    <scope>NUCLEOTIDE SEQUENCE</scope>
    <source>
        <strain evidence="4">Na p29</strain>
    </source>
</reference>